<reference evidence="9 10" key="1">
    <citation type="submission" date="2015-03" db="EMBL/GenBank/DDBJ databases">
        <authorList>
            <person name="Radwan O."/>
            <person name="Al-Naeli F.A."/>
            <person name="Rendon G.A."/>
            <person name="Fields C."/>
        </authorList>
    </citation>
    <scope>NUCLEOTIDE SEQUENCE [LARGE SCALE GENOMIC DNA]</scope>
    <source>
        <strain evidence="9">CR-DP1</strain>
    </source>
</reference>
<dbReference type="PANTHER" id="PTHR24305">
    <property type="entry name" value="CYTOCHROME P450"/>
    <property type="match status" value="1"/>
</dbReference>
<evidence type="ECO:0000256" key="7">
    <source>
        <dbReference type="PIRSR" id="PIRSR602403-1"/>
    </source>
</evidence>
<keyword evidence="3 7" id="KW-0349">Heme</keyword>
<dbReference type="FunFam" id="1.10.630.10:FF:000050">
    <property type="entry name" value="Cytochrome P450 monooxygenase"/>
    <property type="match status" value="1"/>
</dbReference>
<keyword evidence="8" id="KW-0560">Oxidoreductase</keyword>
<dbReference type="GO" id="GO:0005506">
    <property type="term" value="F:iron ion binding"/>
    <property type="evidence" value="ECO:0007669"/>
    <property type="project" value="InterPro"/>
</dbReference>
<dbReference type="PANTHER" id="PTHR24305:SF232">
    <property type="entry name" value="P450, PUTATIVE (EUROFUNG)-RELATED"/>
    <property type="match status" value="1"/>
</dbReference>
<keyword evidence="4 7" id="KW-0479">Metal-binding</keyword>
<dbReference type="InterPro" id="IPR001128">
    <property type="entry name" value="Cyt_P450"/>
</dbReference>
<evidence type="ECO:0000256" key="6">
    <source>
        <dbReference type="ARBA" id="ARBA00023033"/>
    </source>
</evidence>
<dbReference type="PROSITE" id="PS00086">
    <property type="entry name" value="CYTOCHROME_P450"/>
    <property type="match status" value="1"/>
</dbReference>
<evidence type="ECO:0000256" key="4">
    <source>
        <dbReference type="ARBA" id="ARBA00022723"/>
    </source>
</evidence>
<comment type="similarity">
    <text evidence="2 8">Belongs to the cytochrome P450 family.</text>
</comment>
<dbReference type="GO" id="GO:0004497">
    <property type="term" value="F:monooxygenase activity"/>
    <property type="evidence" value="ECO:0007669"/>
    <property type="project" value="UniProtKB-KW"/>
</dbReference>
<organism evidence="9 10">
    <name type="scientific">Thielaviopsis punctulata</name>
    <dbReference type="NCBI Taxonomy" id="72032"/>
    <lineage>
        <taxon>Eukaryota</taxon>
        <taxon>Fungi</taxon>
        <taxon>Dikarya</taxon>
        <taxon>Ascomycota</taxon>
        <taxon>Pezizomycotina</taxon>
        <taxon>Sordariomycetes</taxon>
        <taxon>Hypocreomycetidae</taxon>
        <taxon>Microascales</taxon>
        <taxon>Ceratocystidaceae</taxon>
        <taxon>Thielaviopsis</taxon>
    </lineage>
</organism>
<evidence type="ECO:0000256" key="5">
    <source>
        <dbReference type="ARBA" id="ARBA00023004"/>
    </source>
</evidence>
<evidence type="ECO:0008006" key="11">
    <source>
        <dbReference type="Google" id="ProtNLM"/>
    </source>
</evidence>
<dbReference type="Pfam" id="PF00067">
    <property type="entry name" value="p450"/>
    <property type="match status" value="1"/>
</dbReference>
<dbReference type="EMBL" id="LAEV01000350">
    <property type="protein sequence ID" value="KKA30627.1"/>
    <property type="molecule type" value="Genomic_DNA"/>
</dbReference>
<keyword evidence="6 8" id="KW-0503">Monooxygenase</keyword>
<proteinExistence type="inferred from homology"/>
<dbReference type="InterPro" id="IPR002403">
    <property type="entry name" value="Cyt_P450_E_grp-IV"/>
</dbReference>
<dbReference type="PRINTS" id="PR00465">
    <property type="entry name" value="EP450IV"/>
</dbReference>
<dbReference type="GO" id="GO:0020037">
    <property type="term" value="F:heme binding"/>
    <property type="evidence" value="ECO:0007669"/>
    <property type="project" value="InterPro"/>
</dbReference>
<dbReference type="OrthoDB" id="3934656at2759"/>
<comment type="cofactor">
    <cofactor evidence="1 7">
        <name>heme</name>
        <dbReference type="ChEBI" id="CHEBI:30413"/>
    </cofactor>
</comment>
<keyword evidence="5 7" id="KW-0408">Iron</keyword>
<dbReference type="AlphaFoldDB" id="A0A0F4ZJC1"/>
<evidence type="ECO:0000313" key="10">
    <source>
        <dbReference type="Proteomes" id="UP000033483"/>
    </source>
</evidence>
<feature type="binding site" description="axial binding residue" evidence="7">
    <location>
        <position position="470"/>
    </location>
    <ligand>
        <name>heme</name>
        <dbReference type="ChEBI" id="CHEBI:30413"/>
    </ligand>
    <ligandPart>
        <name>Fe</name>
        <dbReference type="ChEBI" id="CHEBI:18248"/>
    </ligandPart>
</feature>
<dbReference type="Gene3D" id="1.10.630.10">
    <property type="entry name" value="Cytochrome P450"/>
    <property type="match status" value="1"/>
</dbReference>
<name>A0A0F4ZJC1_9PEZI</name>
<accession>A0A0F4ZJC1</accession>
<evidence type="ECO:0000256" key="3">
    <source>
        <dbReference type="ARBA" id="ARBA00022617"/>
    </source>
</evidence>
<dbReference type="InterPro" id="IPR017972">
    <property type="entry name" value="Cyt_P450_CS"/>
</dbReference>
<gene>
    <name evidence="9" type="ORF">TD95_000859</name>
</gene>
<dbReference type="InterPro" id="IPR050121">
    <property type="entry name" value="Cytochrome_P450_monoxygenase"/>
</dbReference>
<evidence type="ECO:0000256" key="8">
    <source>
        <dbReference type="RuleBase" id="RU000461"/>
    </source>
</evidence>
<evidence type="ECO:0000256" key="2">
    <source>
        <dbReference type="ARBA" id="ARBA00010617"/>
    </source>
</evidence>
<dbReference type="Proteomes" id="UP000033483">
    <property type="component" value="Unassembled WGS sequence"/>
</dbReference>
<dbReference type="PRINTS" id="PR00385">
    <property type="entry name" value="P450"/>
</dbReference>
<comment type="caution">
    <text evidence="9">The sequence shown here is derived from an EMBL/GenBank/DDBJ whole genome shotgun (WGS) entry which is preliminary data.</text>
</comment>
<dbReference type="CDD" id="cd11060">
    <property type="entry name" value="CYP57A1-like"/>
    <property type="match status" value="1"/>
</dbReference>
<dbReference type="SUPFAM" id="SSF48264">
    <property type="entry name" value="Cytochrome P450"/>
    <property type="match status" value="1"/>
</dbReference>
<sequence length="525" mass="58337">MLLSVLSSNACAILPFVPYLLALGLCVHLARNYFHNGLSKYPGPTLAHFTNLWRFWDVYKRRPDITQRALHQKHGDVVRLGPNVLSFADPQAVKDIYGLNKGFIKSDFYLPQQSVVHGHRMASLFSMTDNKAHAAFRRHVSHAFSMSSIVDYEPAVDRITQLFLQRTEDVYAGGAACNATRWMQFYALDVIGEITYSEPPGVLEKNDDVDGTIRCLEKMFLYVAPVGQIPFLDLLLQKNPIYLKLSQLGLFDLTTPMARFSRRQITKRVPTFFTSSTPKPPPPSPPDLLSRFFATHFSSPSSFPPPLLHAMSTSMALAGSDTTAISLSACLYYLLRTPSALAALRAELASFPFAHAQLVSFAEAQRLPYLGAVIAETFRMHPAAGLPLERIVPAPGLTIAGRYVPGGTIVGVSAWVLHRNKSVFGEDADTFRPERWLAADAPGVDVEAEKARIRRMQGMLLHFGAGSRTCIGKNISLLEINKLIPALLRNFEISLANPKKEWKLVNAWFVKPSNFDIVLTPKEKA</sequence>
<evidence type="ECO:0000256" key="1">
    <source>
        <dbReference type="ARBA" id="ARBA00001971"/>
    </source>
</evidence>
<dbReference type="GO" id="GO:0016705">
    <property type="term" value="F:oxidoreductase activity, acting on paired donors, with incorporation or reduction of molecular oxygen"/>
    <property type="evidence" value="ECO:0007669"/>
    <property type="project" value="InterPro"/>
</dbReference>
<protein>
    <recommendedName>
        <fullName evidence="11">Cytochrome P450</fullName>
    </recommendedName>
</protein>
<dbReference type="InterPro" id="IPR036396">
    <property type="entry name" value="Cyt_P450_sf"/>
</dbReference>
<evidence type="ECO:0000313" key="9">
    <source>
        <dbReference type="EMBL" id="KKA30627.1"/>
    </source>
</evidence>
<keyword evidence="10" id="KW-1185">Reference proteome</keyword>